<dbReference type="Proteomes" id="UP000033123">
    <property type="component" value="Chromosome"/>
</dbReference>
<dbReference type="STRING" id="1434118.MSSAC_1641"/>
<dbReference type="PATRIC" id="fig|1434118.4.peg.2092"/>
<name>A0A0E3LCW5_9EURY</name>
<dbReference type="KEGG" id="msj:MSSAC_1641"/>
<gene>
    <name evidence="2" type="ORF">MSSAC_1641</name>
</gene>
<dbReference type="AlphaFoldDB" id="A0A0E3LCW5"/>
<evidence type="ECO:0000313" key="3">
    <source>
        <dbReference type="Proteomes" id="UP000033123"/>
    </source>
</evidence>
<reference evidence="2 3" key="1">
    <citation type="submission" date="2014-07" db="EMBL/GenBank/DDBJ databases">
        <title>Methanogenic archaea and the global carbon cycle.</title>
        <authorList>
            <person name="Henriksen J.R."/>
            <person name="Luke J."/>
            <person name="Reinhart S."/>
            <person name="Benedict M.N."/>
            <person name="Youngblut N.D."/>
            <person name="Metcalf M.E."/>
            <person name="Whitaker R.J."/>
            <person name="Metcalf W.W."/>
        </authorList>
    </citation>
    <scope>NUCLEOTIDE SEQUENCE [LARGE SCALE GENOMIC DNA]</scope>
    <source>
        <strain evidence="2 3">C2J</strain>
    </source>
</reference>
<organism evidence="2 3">
    <name type="scientific">Methanosarcina siciliae C2J</name>
    <dbReference type="NCBI Taxonomy" id="1434118"/>
    <lineage>
        <taxon>Archaea</taxon>
        <taxon>Methanobacteriati</taxon>
        <taxon>Methanobacteriota</taxon>
        <taxon>Stenosarchaea group</taxon>
        <taxon>Methanomicrobia</taxon>
        <taxon>Methanosarcinales</taxon>
        <taxon>Methanosarcinaceae</taxon>
        <taxon>Methanosarcina</taxon>
    </lineage>
</organism>
<evidence type="ECO:0000313" key="2">
    <source>
        <dbReference type="EMBL" id="AKB36231.1"/>
    </source>
</evidence>
<evidence type="ECO:0000256" key="1">
    <source>
        <dbReference type="SAM" id="MobiDB-lite"/>
    </source>
</evidence>
<protein>
    <submittedName>
        <fullName evidence="2">Protein identified by proteomics in Methanosarcina acetivorans (1)</fullName>
    </submittedName>
</protein>
<feature type="compositionally biased region" description="Basic residues" evidence="1">
    <location>
        <begin position="33"/>
        <end position="44"/>
    </location>
</feature>
<accession>A0A0E3LCW5</accession>
<sequence>MAMSKKDLEKKKSVKREKMQELEKLASAGSKDAKKKLAKERKKK</sequence>
<dbReference type="EMBL" id="CP009508">
    <property type="protein sequence ID" value="AKB36231.1"/>
    <property type="molecule type" value="Genomic_DNA"/>
</dbReference>
<dbReference type="RefSeq" id="WP_269430170.1">
    <property type="nucleotide sequence ID" value="NZ_CP009508.1"/>
</dbReference>
<dbReference type="GeneID" id="77144926"/>
<dbReference type="HOGENOM" id="CLU_217431_1_0_2"/>
<feature type="region of interest" description="Disordered" evidence="1">
    <location>
        <begin position="23"/>
        <end position="44"/>
    </location>
</feature>
<proteinExistence type="predicted"/>